<keyword evidence="2" id="KW-0285">Flavoprotein</keyword>
<feature type="transmembrane region" description="Helical" evidence="5">
    <location>
        <begin position="12"/>
        <end position="34"/>
    </location>
</feature>
<dbReference type="EMBL" id="NHNI01000001">
    <property type="protein sequence ID" value="OZY85647.1"/>
    <property type="molecule type" value="Genomic_DNA"/>
</dbReference>
<accession>A0A266Q6Y3</accession>
<protein>
    <recommendedName>
        <fullName evidence="6">NADPH-dependent FMN reductase-like domain-containing protein</fullName>
    </recommendedName>
</protein>
<keyword evidence="5" id="KW-0472">Membrane</keyword>
<dbReference type="InterPro" id="IPR005025">
    <property type="entry name" value="FMN_Rdtase-like_dom"/>
</dbReference>
<evidence type="ECO:0000313" key="8">
    <source>
        <dbReference type="Proteomes" id="UP000216101"/>
    </source>
</evidence>
<evidence type="ECO:0000256" key="3">
    <source>
        <dbReference type="ARBA" id="ARBA00022643"/>
    </source>
</evidence>
<dbReference type="AlphaFoldDB" id="A0A266Q6Y3"/>
<evidence type="ECO:0000259" key="6">
    <source>
        <dbReference type="Pfam" id="PF03358"/>
    </source>
</evidence>
<name>A0A266Q6Y3_9GAMM</name>
<keyword evidence="5" id="KW-1133">Transmembrane helix</keyword>
<dbReference type="Proteomes" id="UP000216101">
    <property type="component" value="Unassembled WGS sequence"/>
</dbReference>
<dbReference type="InterPro" id="IPR029039">
    <property type="entry name" value="Flavoprotein-like_sf"/>
</dbReference>
<comment type="caution">
    <text evidence="7">The sequence shown here is derived from an EMBL/GenBank/DDBJ whole genome shotgun (WGS) entry which is preliminary data.</text>
</comment>
<evidence type="ECO:0000313" key="7">
    <source>
        <dbReference type="EMBL" id="OZY85647.1"/>
    </source>
</evidence>
<keyword evidence="8" id="KW-1185">Reference proteome</keyword>
<dbReference type="InterPro" id="IPR051814">
    <property type="entry name" value="NAD(P)H-dep_FMN_reductase"/>
</dbReference>
<evidence type="ECO:0000256" key="1">
    <source>
        <dbReference type="ARBA" id="ARBA00005990"/>
    </source>
</evidence>
<dbReference type="PANTHER" id="PTHR43408">
    <property type="entry name" value="FMN REDUCTASE (NADPH)"/>
    <property type="match status" value="1"/>
</dbReference>
<evidence type="ECO:0000256" key="5">
    <source>
        <dbReference type="SAM" id="Phobius"/>
    </source>
</evidence>
<reference evidence="8" key="1">
    <citation type="submission" date="2017-05" db="EMBL/GenBank/DDBJ databases">
        <authorList>
            <person name="Barney B.M."/>
        </authorList>
    </citation>
    <scope>NUCLEOTIDE SEQUENCE [LARGE SCALE GENOMIC DNA]</scope>
    <source>
        <strain evidence="8">PSBB022</strain>
    </source>
</reference>
<feature type="domain" description="NADPH-dependent FMN reductase-like" evidence="6">
    <location>
        <begin position="41"/>
        <end position="183"/>
    </location>
</feature>
<sequence length="229" mass="24659">MNCPNLNLNSGFAVAILVAQVLLVQILQLPYRIYFSGDSVMRILGFSGGLSVPSKTHGLVNAIVERFATRAKVEAEVIDLAQVATGFGGALYRQHLPSELKSVLERIEAADVLVVASPVYRAAYPGLFKHVFDLVERDALEGKAVILAANGGSAHHALILESHLRPLFNSLGSFTVPTGIYSQSSDFDGYYLSNPSVLERVDVAINEVLRLQRGLIPAVAKSEPEGAFV</sequence>
<dbReference type="Pfam" id="PF03358">
    <property type="entry name" value="FMN_red"/>
    <property type="match status" value="1"/>
</dbReference>
<dbReference type="Gene3D" id="3.40.50.360">
    <property type="match status" value="1"/>
</dbReference>
<comment type="similarity">
    <text evidence="1">Belongs to the SsuE family.</text>
</comment>
<proteinExistence type="inferred from homology"/>
<organism evidence="7 8">
    <name type="scientific">Cellvibrio mixtus</name>
    <dbReference type="NCBI Taxonomy" id="39650"/>
    <lineage>
        <taxon>Bacteria</taxon>
        <taxon>Pseudomonadati</taxon>
        <taxon>Pseudomonadota</taxon>
        <taxon>Gammaproteobacteria</taxon>
        <taxon>Cellvibrionales</taxon>
        <taxon>Cellvibrionaceae</taxon>
        <taxon>Cellvibrio</taxon>
    </lineage>
</organism>
<keyword evidence="3" id="KW-0288">FMN</keyword>
<evidence type="ECO:0000256" key="2">
    <source>
        <dbReference type="ARBA" id="ARBA00022630"/>
    </source>
</evidence>
<keyword evidence="5" id="KW-0812">Transmembrane</keyword>
<dbReference type="SUPFAM" id="SSF52218">
    <property type="entry name" value="Flavoproteins"/>
    <property type="match status" value="1"/>
</dbReference>
<keyword evidence="4" id="KW-0560">Oxidoreductase</keyword>
<gene>
    <name evidence="7" type="ORF">CBP51_00915</name>
</gene>
<dbReference type="PANTHER" id="PTHR43408:SF2">
    <property type="entry name" value="FMN REDUCTASE (NADPH)"/>
    <property type="match status" value="1"/>
</dbReference>
<dbReference type="GO" id="GO:0016491">
    <property type="term" value="F:oxidoreductase activity"/>
    <property type="evidence" value="ECO:0007669"/>
    <property type="project" value="UniProtKB-KW"/>
</dbReference>
<evidence type="ECO:0000256" key="4">
    <source>
        <dbReference type="ARBA" id="ARBA00023002"/>
    </source>
</evidence>